<proteinExistence type="predicted"/>
<dbReference type="EMBL" id="AYKW01000001">
    <property type="protein sequence ID" value="PIL36999.1"/>
    <property type="molecule type" value="Genomic_DNA"/>
</dbReference>
<evidence type="ECO:0000313" key="1">
    <source>
        <dbReference type="EMBL" id="PIL36999.1"/>
    </source>
</evidence>
<name>A0A2G8ST95_9APHY</name>
<dbReference type="OrthoDB" id="10435731at2759"/>
<organism evidence="1 2">
    <name type="scientific">Ganoderma sinense ZZ0214-1</name>
    <dbReference type="NCBI Taxonomy" id="1077348"/>
    <lineage>
        <taxon>Eukaryota</taxon>
        <taxon>Fungi</taxon>
        <taxon>Dikarya</taxon>
        <taxon>Basidiomycota</taxon>
        <taxon>Agaricomycotina</taxon>
        <taxon>Agaricomycetes</taxon>
        <taxon>Polyporales</taxon>
        <taxon>Polyporaceae</taxon>
        <taxon>Ganoderma</taxon>
    </lineage>
</organism>
<reference evidence="1 2" key="1">
    <citation type="journal article" date="2015" name="Sci. Rep.">
        <title>Chromosome-level genome map provides insights into diverse defense mechanisms in the medicinal fungus Ganoderma sinense.</title>
        <authorList>
            <person name="Zhu Y."/>
            <person name="Xu J."/>
            <person name="Sun C."/>
            <person name="Zhou S."/>
            <person name="Xu H."/>
            <person name="Nelson D.R."/>
            <person name="Qian J."/>
            <person name="Song J."/>
            <person name="Luo H."/>
            <person name="Xiang L."/>
            <person name="Li Y."/>
            <person name="Xu Z."/>
            <person name="Ji A."/>
            <person name="Wang L."/>
            <person name="Lu S."/>
            <person name="Hayward A."/>
            <person name="Sun W."/>
            <person name="Li X."/>
            <person name="Schwartz D.C."/>
            <person name="Wang Y."/>
            <person name="Chen S."/>
        </authorList>
    </citation>
    <scope>NUCLEOTIDE SEQUENCE [LARGE SCALE GENOMIC DNA]</scope>
    <source>
        <strain evidence="1 2">ZZ0214-1</strain>
    </source>
</reference>
<dbReference type="Proteomes" id="UP000230002">
    <property type="component" value="Unassembled WGS sequence"/>
</dbReference>
<comment type="caution">
    <text evidence="1">The sequence shown here is derived from an EMBL/GenBank/DDBJ whole genome shotgun (WGS) entry which is preliminary data.</text>
</comment>
<protein>
    <submittedName>
        <fullName evidence="1">Uncharacterized protein</fullName>
    </submittedName>
</protein>
<sequence>MSTLPVLFREEQQPAEIWFMIWRELGALIDKDFKEVNRRRTLNDRGAPFYSDAHDTLRKDPRRCKAKLAFASAYSIALQEYGLELYEHVVLTTCGAVDAILDCARTSMLRPIWTSSLRATWIKHIDLILSDLECMKLDWEATREAWSAFYRLNTLTICYHPKEPAPLNQFRPIAAHLPPSLRLLRLRPWMEANDIPPQFPQILKGGAKGRILGLRQDFWWDVAWARDLQVFQNVPQIHLQVVVYVVWPPYSKRAAEKAFRGWTSLVNGGRLQNISVTLFPPNEGLDVQEAVKELEGDPLSEGKRHGYFSHDTEDIEDALPNILAYDWRKDRDGHWEVDMNGATARNCARDYGHFSYPVAAELDDHLKWGWYSSME</sequence>
<gene>
    <name evidence="1" type="ORF">GSI_00691</name>
</gene>
<keyword evidence="2" id="KW-1185">Reference proteome</keyword>
<accession>A0A2G8ST95</accession>
<dbReference type="AlphaFoldDB" id="A0A2G8ST95"/>
<evidence type="ECO:0000313" key="2">
    <source>
        <dbReference type="Proteomes" id="UP000230002"/>
    </source>
</evidence>